<dbReference type="Gene3D" id="3.40.630.30">
    <property type="match status" value="1"/>
</dbReference>
<comment type="caution">
    <text evidence="2">The sequence shown here is derived from an EMBL/GenBank/DDBJ whole genome shotgun (WGS) entry which is preliminary data.</text>
</comment>
<evidence type="ECO:0000313" key="3">
    <source>
        <dbReference type="Proteomes" id="UP000766336"/>
    </source>
</evidence>
<proteinExistence type="predicted"/>
<dbReference type="RefSeq" id="WP_213670777.1">
    <property type="nucleotide sequence ID" value="NZ_JAHCDA010000002.1"/>
</dbReference>
<dbReference type="PROSITE" id="PS51186">
    <property type="entry name" value="GNAT"/>
    <property type="match status" value="1"/>
</dbReference>
<dbReference type="PANTHER" id="PTHR43792">
    <property type="entry name" value="GNAT FAMILY, PUTATIVE (AFU_ORTHOLOGUE AFUA_3G00765)-RELATED-RELATED"/>
    <property type="match status" value="1"/>
</dbReference>
<organism evidence="2 3">
    <name type="scientific">Roseococcus pinisoli</name>
    <dbReference type="NCBI Taxonomy" id="2835040"/>
    <lineage>
        <taxon>Bacteria</taxon>
        <taxon>Pseudomonadati</taxon>
        <taxon>Pseudomonadota</taxon>
        <taxon>Alphaproteobacteria</taxon>
        <taxon>Acetobacterales</taxon>
        <taxon>Roseomonadaceae</taxon>
        <taxon>Roseococcus</taxon>
    </lineage>
</organism>
<dbReference type="EMBL" id="JAHCDA010000002">
    <property type="protein sequence ID" value="MBS7812148.1"/>
    <property type="molecule type" value="Genomic_DNA"/>
</dbReference>
<dbReference type="SUPFAM" id="SSF55729">
    <property type="entry name" value="Acyl-CoA N-acyltransferases (Nat)"/>
    <property type="match status" value="1"/>
</dbReference>
<dbReference type="InterPro" id="IPR000182">
    <property type="entry name" value="GNAT_dom"/>
</dbReference>
<dbReference type="InterPro" id="IPR051531">
    <property type="entry name" value="N-acetyltransferase"/>
</dbReference>
<dbReference type="Pfam" id="PF13302">
    <property type="entry name" value="Acetyltransf_3"/>
    <property type="match status" value="1"/>
</dbReference>
<evidence type="ECO:0000259" key="1">
    <source>
        <dbReference type="PROSITE" id="PS51186"/>
    </source>
</evidence>
<sequence length="176" mass="19660">MILRSERLTLRPPEPADAEELAAINGDPGVMRHFPGTLTRAESDAFLGRLIAHHAEHGFGFWSVERREAPRLVGLVGLMRVGFEARFTPAVEVGWRIAPGHQRRGYAEEAARLAIEAGLGPLGLPEIFAWTIPPNEASWRLMEKLGMAPDGEFEHPRLPEGHPMRRHLLYRIARPG</sequence>
<name>A0ABS5QHX5_9PROT</name>
<dbReference type="PANTHER" id="PTHR43792:SF1">
    <property type="entry name" value="N-ACETYLTRANSFERASE DOMAIN-CONTAINING PROTEIN"/>
    <property type="match status" value="1"/>
</dbReference>
<evidence type="ECO:0000313" key="2">
    <source>
        <dbReference type="EMBL" id="MBS7812148.1"/>
    </source>
</evidence>
<dbReference type="InterPro" id="IPR016181">
    <property type="entry name" value="Acyl_CoA_acyltransferase"/>
</dbReference>
<keyword evidence="3" id="KW-1185">Reference proteome</keyword>
<reference evidence="2 3" key="1">
    <citation type="submission" date="2021-05" db="EMBL/GenBank/DDBJ databases">
        <title>Roseococcus sp. XZZS9, whole genome shotgun sequencing project.</title>
        <authorList>
            <person name="Zhao G."/>
            <person name="Shen L."/>
        </authorList>
    </citation>
    <scope>NUCLEOTIDE SEQUENCE [LARGE SCALE GENOMIC DNA]</scope>
    <source>
        <strain evidence="2 3">XZZS9</strain>
    </source>
</reference>
<accession>A0ABS5QHX5</accession>
<gene>
    <name evidence="2" type="ORF">KHU32_14440</name>
</gene>
<dbReference type="Proteomes" id="UP000766336">
    <property type="component" value="Unassembled WGS sequence"/>
</dbReference>
<feature type="domain" description="N-acetyltransferase" evidence="1">
    <location>
        <begin position="8"/>
        <end position="175"/>
    </location>
</feature>
<protein>
    <submittedName>
        <fullName evidence="2">GNAT family N-acetyltransferase</fullName>
    </submittedName>
</protein>